<dbReference type="GO" id="GO:0046512">
    <property type="term" value="P:sphingosine biosynthetic process"/>
    <property type="evidence" value="ECO:0007669"/>
    <property type="project" value="TreeGrafter"/>
</dbReference>
<proteinExistence type="predicted"/>
<dbReference type="PROSITE" id="PS50146">
    <property type="entry name" value="DAGK"/>
    <property type="match status" value="1"/>
</dbReference>
<reference evidence="2" key="1">
    <citation type="submission" date="2023-03" db="EMBL/GenBank/DDBJ databases">
        <title>Massive genome expansion in bonnet fungi (Mycena s.s.) driven by repeated elements and novel gene families across ecological guilds.</title>
        <authorList>
            <consortium name="Lawrence Berkeley National Laboratory"/>
            <person name="Harder C.B."/>
            <person name="Miyauchi S."/>
            <person name="Viragh M."/>
            <person name="Kuo A."/>
            <person name="Thoen E."/>
            <person name="Andreopoulos B."/>
            <person name="Lu D."/>
            <person name="Skrede I."/>
            <person name="Drula E."/>
            <person name="Henrissat B."/>
            <person name="Morin E."/>
            <person name="Kohler A."/>
            <person name="Barry K."/>
            <person name="LaButti K."/>
            <person name="Morin E."/>
            <person name="Salamov A."/>
            <person name="Lipzen A."/>
            <person name="Mereny Z."/>
            <person name="Hegedus B."/>
            <person name="Baldrian P."/>
            <person name="Stursova M."/>
            <person name="Weitz H."/>
            <person name="Taylor A."/>
            <person name="Grigoriev I.V."/>
            <person name="Nagy L.G."/>
            <person name="Martin F."/>
            <person name="Kauserud H."/>
        </authorList>
    </citation>
    <scope>NUCLEOTIDE SEQUENCE</scope>
    <source>
        <strain evidence="2">CBHHK182m</strain>
    </source>
</reference>
<dbReference type="GO" id="GO:0016773">
    <property type="term" value="F:phosphotransferase activity, alcohol group as acceptor"/>
    <property type="evidence" value="ECO:0007669"/>
    <property type="project" value="UniProtKB-ARBA"/>
</dbReference>
<evidence type="ECO:0000313" key="2">
    <source>
        <dbReference type="EMBL" id="KAJ7722793.1"/>
    </source>
</evidence>
<dbReference type="InterPro" id="IPR017438">
    <property type="entry name" value="ATP-NAD_kinase_N"/>
</dbReference>
<keyword evidence="2" id="KW-0808">Transferase</keyword>
<accession>A0AAD7HKG4</accession>
<name>A0AAD7HKG4_9AGAR</name>
<feature type="domain" description="DAGKc" evidence="1">
    <location>
        <begin position="140"/>
        <end position="284"/>
    </location>
</feature>
<dbReference type="Gene3D" id="2.60.200.40">
    <property type="match status" value="1"/>
</dbReference>
<keyword evidence="3" id="KW-1185">Reference proteome</keyword>
<evidence type="ECO:0000313" key="3">
    <source>
        <dbReference type="Proteomes" id="UP001215598"/>
    </source>
</evidence>
<dbReference type="Gene3D" id="3.40.50.10330">
    <property type="entry name" value="Probable inorganic polyphosphate/atp-NAD kinase, domain 1"/>
    <property type="match status" value="1"/>
</dbReference>
<dbReference type="Proteomes" id="UP001215598">
    <property type="component" value="Unassembled WGS sequence"/>
</dbReference>
<dbReference type="GO" id="GO:0001727">
    <property type="term" value="F:lipid kinase activity"/>
    <property type="evidence" value="ECO:0007669"/>
    <property type="project" value="TreeGrafter"/>
</dbReference>
<dbReference type="InterPro" id="IPR016064">
    <property type="entry name" value="NAD/diacylglycerol_kinase_sf"/>
</dbReference>
<keyword evidence="2" id="KW-0418">Kinase</keyword>
<dbReference type="AlphaFoldDB" id="A0AAD7HKG4"/>
<dbReference type="PANTHER" id="PTHR12358:SF31">
    <property type="entry name" value="ACYLGLYCEROL KINASE, MITOCHONDRIAL"/>
    <property type="match status" value="1"/>
</dbReference>
<comment type="caution">
    <text evidence="2">The sequence shown here is derived from an EMBL/GenBank/DDBJ whole genome shotgun (WGS) entry which is preliminary data.</text>
</comment>
<dbReference type="SUPFAM" id="SSF111331">
    <property type="entry name" value="NAD kinase/diacylglycerol kinase-like"/>
    <property type="match status" value="1"/>
</dbReference>
<dbReference type="InterPro" id="IPR001206">
    <property type="entry name" value="Diacylglycerol_kinase_cat_dom"/>
</dbReference>
<dbReference type="EMBL" id="JARKIB010000216">
    <property type="protein sequence ID" value="KAJ7722793.1"/>
    <property type="molecule type" value="Genomic_DNA"/>
</dbReference>
<dbReference type="GO" id="GO:0016020">
    <property type="term" value="C:membrane"/>
    <property type="evidence" value="ECO:0007669"/>
    <property type="project" value="TreeGrafter"/>
</dbReference>
<dbReference type="Pfam" id="PF00781">
    <property type="entry name" value="DAGK_cat"/>
    <property type="match status" value="1"/>
</dbReference>
<dbReference type="PANTHER" id="PTHR12358">
    <property type="entry name" value="SPHINGOSINE KINASE"/>
    <property type="match status" value="1"/>
</dbReference>
<protein>
    <submittedName>
        <fullName evidence="2">ATP-NAD kinase-like domain-containing protein</fullName>
    </submittedName>
</protein>
<evidence type="ECO:0000259" key="1">
    <source>
        <dbReference type="PROSITE" id="PS50146"/>
    </source>
</evidence>
<dbReference type="InterPro" id="IPR050187">
    <property type="entry name" value="Lipid_Phosphate_FormReg"/>
</dbReference>
<sequence length="550" mass="60840">MDVLRSCLLWWPLGSRAPQYETLSHLEGVARISEEQELVILQDGHRITMTLLETGIRVERCGTFAWNSAAHIEVVPFLHVLFAEISSGPANHSLFEFSYLSAVTSKFQLRKVSGDVTSIHGTTLLKWVADVQAKAYKDLTPRRRFLVCINPHGGQGKAKQLWRETIAPIMNAAGCDVHVQYTGPVSSPTNAAEIARNLNLTAYDALVPISGDGIVNELLNGLASRPDALTALRMPIAPIPAGSGNALSVNLMGPDKVLDVAYATLNAIKGQPLPLDVCSVTQGQTRIYSFLSQALGLMADLDMGTEWIRWVGGIRFILGFLWGAITRRRYDVEITLKIVESGKQRMADDYNKHQHQNILSPAAERNLLASDLNVGMPPLAFGTTESPLPLGVVHNRLEANLEPGWHTFRVPMQFILGGKLPWASRESMTLPLAKNDGLIDVVIVRPRSALATIKSLDRQEEGKYVAASDCYYYKVEAYRCTPLERSGYISIDGESIPYKSFQVENHARLARIMSVETRWKGLERVIHVAATCILIEPFFNLETCAFAIRP</sequence>
<gene>
    <name evidence="2" type="ORF">B0H16DRAFT_1599713</name>
</gene>
<dbReference type="SMART" id="SM00046">
    <property type="entry name" value="DAGKc"/>
    <property type="match status" value="1"/>
</dbReference>
<organism evidence="2 3">
    <name type="scientific">Mycena metata</name>
    <dbReference type="NCBI Taxonomy" id="1033252"/>
    <lineage>
        <taxon>Eukaryota</taxon>
        <taxon>Fungi</taxon>
        <taxon>Dikarya</taxon>
        <taxon>Basidiomycota</taxon>
        <taxon>Agaricomycotina</taxon>
        <taxon>Agaricomycetes</taxon>
        <taxon>Agaricomycetidae</taxon>
        <taxon>Agaricales</taxon>
        <taxon>Marasmiineae</taxon>
        <taxon>Mycenaceae</taxon>
        <taxon>Mycena</taxon>
    </lineage>
</organism>
<dbReference type="GO" id="GO:0005737">
    <property type="term" value="C:cytoplasm"/>
    <property type="evidence" value="ECO:0007669"/>
    <property type="project" value="TreeGrafter"/>
</dbReference>